<dbReference type="Pfam" id="PF01494">
    <property type="entry name" value="FAD_binding_3"/>
    <property type="match status" value="1"/>
</dbReference>
<dbReference type="InterPro" id="IPR036188">
    <property type="entry name" value="FAD/NAD-bd_sf"/>
</dbReference>
<evidence type="ECO:0000256" key="1">
    <source>
        <dbReference type="ARBA" id="ARBA00001974"/>
    </source>
</evidence>
<keyword evidence="10" id="KW-1185">Reference proteome</keyword>
<evidence type="ECO:0000256" key="7">
    <source>
        <dbReference type="ARBA" id="ARBA00023033"/>
    </source>
</evidence>
<evidence type="ECO:0000256" key="4">
    <source>
        <dbReference type="ARBA" id="ARBA00022630"/>
    </source>
</evidence>
<dbReference type="OrthoDB" id="47494at2759"/>
<dbReference type="AlphaFoldDB" id="A0A8E2F1R9"/>
<keyword evidence="6" id="KW-0560">Oxidoreductase</keyword>
<protein>
    <submittedName>
        <fullName evidence="9">Putative FAD-dependent monooxygenase</fullName>
    </submittedName>
</protein>
<keyword evidence="4" id="KW-0285">Flavoprotein</keyword>
<keyword evidence="5" id="KW-0274">FAD</keyword>
<dbReference type="GO" id="GO:0071949">
    <property type="term" value="F:FAD binding"/>
    <property type="evidence" value="ECO:0007669"/>
    <property type="project" value="InterPro"/>
</dbReference>
<keyword evidence="7 9" id="KW-0503">Monooxygenase</keyword>
<dbReference type="GO" id="GO:0004497">
    <property type="term" value="F:monooxygenase activity"/>
    <property type="evidence" value="ECO:0007669"/>
    <property type="project" value="UniProtKB-KW"/>
</dbReference>
<evidence type="ECO:0000256" key="6">
    <source>
        <dbReference type="ARBA" id="ARBA00023002"/>
    </source>
</evidence>
<comment type="pathway">
    <text evidence="2">Secondary metabolite biosynthesis.</text>
</comment>
<evidence type="ECO:0000313" key="10">
    <source>
        <dbReference type="Proteomes" id="UP000250140"/>
    </source>
</evidence>
<organism evidence="9 10">
    <name type="scientific">Glonium stellatum</name>
    <dbReference type="NCBI Taxonomy" id="574774"/>
    <lineage>
        <taxon>Eukaryota</taxon>
        <taxon>Fungi</taxon>
        <taxon>Dikarya</taxon>
        <taxon>Ascomycota</taxon>
        <taxon>Pezizomycotina</taxon>
        <taxon>Dothideomycetes</taxon>
        <taxon>Pleosporomycetidae</taxon>
        <taxon>Gloniales</taxon>
        <taxon>Gloniaceae</taxon>
        <taxon>Glonium</taxon>
    </lineage>
</organism>
<name>A0A8E2F1R9_9PEZI</name>
<dbReference type="EMBL" id="KV749570">
    <property type="protein sequence ID" value="OCL08871.1"/>
    <property type="molecule type" value="Genomic_DNA"/>
</dbReference>
<sequence>MREFTDLSRKPVLIIGAGISGLATARLLTQHCIPNVVFEASSADRNQGFSITLRKWAYEPLLHELGDISTETLAKAIAPDRHVGGAGSLDQALRDVSSGQKLIAPEPAKDGTSDRKMFRANRNALRVWLRDCGEQEVDVRYRHKLKSFQGELGNLKVEFENGVNFEGSLIIAADGVHSTVRQHMLAHINPEIVPVVVFHGDFHLSHEEFNTIIKPSIGDSNILGGVGDSFNTPITVSNINEKGVDLDWSYSRAVRGDNDPLFNPYGTQDQLRQIPNDLLYELESAKLASPFSYVLSAEHIQKNGLFNWVSRSVFVSRSDLNSALEQGVVFVGDSWHAMPIFGGEGGNHALLDTVELSKALLDNSFQGGRKMENEEKGHLLEARLHNYYDGAYKRCHDAVRRCRQRFGLLHRPIEEWRMLAEQKSQQPT</sequence>
<dbReference type="Gene3D" id="3.50.50.60">
    <property type="entry name" value="FAD/NAD(P)-binding domain"/>
    <property type="match status" value="1"/>
</dbReference>
<comment type="cofactor">
    <cofactor evidence="1">
        <name>FAD</name>
        <dbReference type="ChEBI" id="CHEBI:57692"/>
    </cofactor>
</comment>
<proteinExistence type="inferred from homology"/>
<evidence type="ECO:0000259" key="8">
    <source>
        <dbReference type="Pfam" id="PF01494"/>
    </source>
</evidence>
<gene>
    <name evidence="9" type="ORF">AOQ84DRAFT_292296</name>
</gene>
<dbReference type="InterPro" id="IPR002938">
    <property type="entry name" value="FAD-bd"/>
</dbReference>
<evidence type="ECO:0000313" key="9">
    <source>
        <dbReference type="EMBL" id="OCL08871.1"/>
    </source>
</evidence>
<evidence type="ECO:0000256" key="2">
    <source>
        <dbReference type="ARBA" id="ARBA00005179"/>
    </source>
</evidence>
<evidence type="ECO:0000256" key="5">
    <source>
        <dbReference type="ARBA" id="ARBA00022827"/>
    </source>
</evidence>
<dbReference type="PANTHER" id="PTHR47178">
    <property type="entry name" value="MONOOXYGENASE, FAD-BINDING"/>
    <property type="match status" value="1"/>
</dbReference>
<dbReference type="SUPFAM" id="SSF51905">
    <property type="entry name" value="FAD/NAD(P)-binding domain"/>
    <property type="match status" value="1"/>
</dbReference>
<dbReference type="PANTHER" id="PTHR47178:SF4">
    <property type="entry name" value="FAD-DEPENDENT MONOOXYGENASE APTC"/>
    <property type="match status" value="1"/>
</dbReference>
<feature type="domain" description="FAD-binding" evidence="8">
    <location>
        <begin position="11"/>
        <end position="184"/>
    </location>
</feature>
<evidence type="ECO:0000256" key="3">
    <source>
        <dbReference type="ARBA" id="ARBA00007992"/>
    </source>
</evidence>
<comment type="similarity">
    <text evidence="3">Belongs to the paxM FAD-dependent monooxygenase family.</text>
</comment>
<reference evidence="9 10" key="1">
    <citation type="journal article" date="2016" name="Nat. Commun.">
        <title>Ectomycorrhizal ecology is imprinted in the genome of the dominant symbiotic fungus Cenococcum geophilum.</title>
        <authorList>
            <consortium name="DOE Joint Genome Institute"/>
            <person name="Peter M."/>
            <person name="Kohler A."/>
            <person name="Ohm R.A."/>
            <person name="Kuo A."/>
            <person name="Krutzmann J."/>
            <person name="Morin E."/>
            <person name="Arend M."/>
            <person name="Barry K.W."/>
            <person name="Binder M."/>
            <person name="Choi C."/>
            <person name="Clum A."/>
            <person name="Copeland A."/>
            <person name="Grisel N."/>
            <person name="Haridas S."/>
            <person name="Kipfer T."/>
            <person name="LaButti K."/>
            <person name="Lindquist E."/>
            <person name="Lipzen A."/>
            <person name="Maire R."/>
            <person name="Meier B."/>
            <person name="Mihaltcheva S."/>
            <person name="Molinier V."/>
            <person name="Murat C."/>
            <person name="Poggeler S."/>
            <person name="Quandt C.A."/>
            <person name="Sperisen C."/>
            <person name="Tritt A."/>
            <person name="Tisserant E."/>
            <person name="Crous P.W."/>
            <person name="Henrissat B."/>
            <person name="Nehls U."/>
            <person name="Egli S."/>
            <person name="Spatafora J.W."/>
            <person name="Grigoriev I.V."/>
            <person name="Martin F.M."/>
        </authorList>
    </citation>
    <scope>NUCLEOTIDE SEQUENCE [LARGE SCALE GENOMIC DNA]</scope>
    <source>
        <strain evidence="9 10">CBS 207.34</strain>
    </source>
</reference>
<accession>A0A8E2F1R9</accession>
<dbReference type="Proteomes" id="UP000250140">
    <property type="component" value="Unassembled WGS sequence"/>
</dbReference>
<dbReference type="PRINTS" id="PR00420">
    <property type="entry name" value="RNGMNOXGNASE"/>
</dbReference>